<evidence type="ECO:0000256" key="2">
    <source>
        <dbReference type="ARBA" id="ARBA00022722"/>
    </source>
</evidence>
<dbReference type="PANTHER" id="PTHR30636">
    <property type="entry name" value="UPF0701 PROTEIN YICC"/>
    <property type="match status" value="1"/>
</dbReference>
<dbReference type="Proteomes" id="UP000076927">
    <property type="component" value="Chromosome"/>
</dbReference>
<proteinExistence type="inferred from homology"/>
<dbReference type="EMBL" id="CP011388">
    <property type="protein sequence ID" value="ANE47473.1"/>
    <property type="molecule type" value="Genomic_DNA"/>
</dbReference>
<dbReference type="GO" id="GO:0016787">
    <property type="term" value="F:hydrolase activity"/>
    <property type="evidence" value="ECO:0007669"/>
    <property type="project" value="UniProtKB-KW"/>
</dbReference>
<dbReference type="Pfam" id="PF03755">
    <property type="entry name" value="YicC-like_N"/>
    <property type="match status" value="1"/>
</dbReference>
<dbReference type="InterPro" id="IPR005229">
    <property type="entry name" value="YicC/YloC-like"/>
</dbReference>
<comment type="cofactor">
    <cofactor evidence="1">
        <name>a divalent metal cation</name>
        <dbReference type="ChEBI" id="CHEBI:60240"/>
    </cofactor>
</comment>
<name>A0A172TL20_9BACL</name>
<dbReference type="OrthoDB" id="9771229at2"/>
<evidence type="ECO:0000259" key="7">
    <source>
        <dbReference type="Pfam" id="PF08340"/>
    </source>
</evidence>
<dbReference type="InterPro" id="IPR013551">
    <property type="entry name" value="YicC-like_C"/>
</dbReference>
<organism evidence="8 9">
    <name type="scientific">Paenibacillus swuensis</name>
    <dbReference type="NCBI Taxonomy" id="1178515"/>
    <lineage>
        <taxon>Bacteria</taxon>
        <taxon>Bacillati</taxon>
        <taxon>Bacillota</taxon>
        <taxon>Bacilli</taxon>
        <taxon>Bacillales</taxon>
        <taxon>Paenibacillaceae</taxon>
        <taxon>Paenibacillus</taxon>
    </lineage>
</organism>
<keyword evidence="9" id="KW-1185">Reference proteome</keyword>
<keyword evidence="3" id="KW-0255">Endonuclease</keyword>
<comment type="similarity">
    <text evidence="5">Belongs to the YicC/YloC family.</text>
</comment>
<feature type="domain" description="Endoribonuclease YicC-like C-terminal" evidence="7">
    <location>
        <begin position="175"/>
        <end position="294"/>
    </location>
</feature>
<sequence>MICSMTGYGQAEQRWNEYRLTAEIKSVNHRYAEVMIKLPREYMKFEEAVKRTVLTAAKRGRLDVFITIERTTVTSRQAILNWALLDGYRQVAQDIQQRYAVKGELGLQELLQLPDAVLWMDEDTESALPEDVLMQCVSLAMEQLQAMRLREGAHLSLDLIERLEQFSGMYAEVLKTAPRVADEYRVKLQSRIRDMLSMGESDELEQRVWTEAALFAERSNVDEELTRLASHMDQFKHLLSDSNPVGRKLDFLLQEMNREVNTIGSKANHSHLTKIVVDLKAELEKMREQVQNIE</sequence>
<accession>A0A172TL20</accession>
<dbReference type="AlphaFoldDB" id="A0A172TL20"/>
<dbReference type="PANTHER" id="PTHR30636:SF3">
    <property type="entry name" value="UPF0701 PROTEIN YICC"/>
    <property type="match status" value="1"/>
</dbReference>
<dbReference type="Pfam" id="PF08340">
    <property type="entry name" value="YicC-like_C"/>
    <property type="match status" value="1"/>
</dbReference>
<evidence type="ECO:0000256" key="3">
    <source>
        <dbReference type="ARBA" id="ARBA00022759"/>
    </source>
</evidence>
<dbReference type="InterPro" id="IPR013527">
    <property type="entry name" value="YicC-like_N"/>
</dbReference>
<protein>
    <recommendedName>
        <fullName evidence="10">Stress-induced protein</fullName>
    </recommendedName>
</protein>
<evidence type="ECO:0000256" key="4">
    <source>
        <dbReference type="ARBA" id="ARBA00022801"/>
    </source>
</evidence>
<evidence type="ECO:0000256" key="1">
    <source>
        <dbReference type="ARBA" id="ARBA00001968"/>
    </source>
</evidence>
<dbReference type="STRING" id="1178515.SY83_15625"/>
<keyword evidence="2" id="KW-0540">Nuclease</keyword>
<dbReference type="KEGG" id="pswu:SY83_15625"/>
<feature type="domain" description="Endoribonuclease YicC-like N-terminal" evidence="6">
    <location>
        <begin position="2"/>
        <end position="155"/>
    </location>
</feature>
<evidence type="ECO:0000313" key="8">
    <source>
        <dbReference type="EMBL" id="ANE47473.1"/>
    </source>
</evidence>
<evidence type="ECO:0000313" key="9">
    <source>
        <dbReference type="Proteomes" id="UP000076927"/>
    </source>
</evidence>
<gene>
    <name evidence="8" type="ORF">SY83_15625</name>
</gene>
<dbReference type="GO" id="GO:0004521">
    <property type="term" value="F:RNA endonuclease activity"/>
    <property type="evidence" value="ECO:0007669"/>
    <property type="project" value="InterPro"/>
</dbReference>
<evidence type="ECO:0000259" key="6">
    <source>
        <dbReference type="Pfam" id="PF03755"/>
    </source>
</evidence>
<dbReference type="NCBIfam" id="TIGR00255">
    <property type="entry name" value="YicC/YloC family endoribonuclease"/>
    <property type="match status" value="1"/>
</dbReference>
<reference evidence="8 9" key="1">
    <citation type="submission" date="2015-01" db="EMBL/GenBank/DDBJ databases">
        <title>Paenibacillus swuensis/DY6/whole genome sequencing.</title>
        <authorList>
            <person name="Kim M.K."/>
            <person name="Srinivasan S."/>
            <person name="Lee J.-J."/>
        </authorList>
    </citation>
    <scope>NUCLEOTIDE SEQUENCE [LARGE SCALE GENOMIC DNA]</scope>
    <source>
        <strain evidence="8 9">DY6</strain>
    </source>
</reference>
<evidence type="ECO:0008006" key="10">
    <source>
        <dbReference type="Google" id="ProtNLM"/>
    </source>
</evidence>
<evidence type="ECO:0000256" key="5">
    <source>
        <dbReference type="ARBA" id="ARBA00035648"/>
    </source>
</evidence>
<keyword evidence="4" id="KW-0378">Hydrolase</keyword>
<dbReference type="PATRIC" id="fig|1178515.4.peg.3141"/>